<gene>
    <name evidence="1" type="ORF">DI536_23485</name>
</gene>
<dbReference type="EMBL" id="QFQP01000023">
    <property type="protein sequence ID" value="PZR08859.1"/>
    <property type="molecule type" value="Genomic_DNA"/>
</dbReference>
<accession>A0A2W5SZF8</accession>
<protein>
    <submittedName>
        <fullName evidence="1">Uncharacterized protein</fullName>
    </submittedName>
</protein>
<sequence length="292" mass="32153">MNARVDKQWKDKGLTGYSTEAIIGTLNHYGVKLDEAGFKATAADKFPLDLAIEWKPTWKGTGQFAPYPYAAANELFNRLLPEKPTPMKTAHVILDVIANGLRAVAGRDDANLAGAFGHWDALVPNLPPRGDRRDAFLRELVTFLESWAQTFNELPERLAKAGKKDEALKVALVHEVLFTDREGCMTAIVRAHSGEREAAVGDLSKWAGEAGRDVYQRYSALDALFQLEELEKVKTLGLGVFDAAAEDKKWGLADSIAHLLGHLVQKAGGEPEFVRAVRERLDRAHAHTGGHH</sequence>
<dbReference type="AlphaFoldDB" id="A0A2W5SZF8"/>
<reference evidence="1 2" key="1">
    <citation type="submission" date="2017-08" db="EMBL/GenBank/DDBJ databases">
        <title>Infants hospitalized years apart are colonized by the same room-sourced microbial strains.</title>
        <authorList>
            <person name="Brooks B."/>
            <person name="Olm M.R."/>
            <person name="Firek B.A."/>
            <person name="Baker R."/>
            <person name="Thomas B.C."/>
            <person name="Morowitz M.J."/>
            <person name="Banfield J.F."/>
        </authorList>
    </citation>
    <scope>NUCLEOTIDE SEQUENCE [LARGE SCALE GENOMIC DNA]</scope>
    <source>
        <strain evidence="1">S2_003_000_R2_14</strain>
    </source>
</reference>
<evidence type="ECO:0000313" key="2">
    <source>
        <dbReference type="Proteomes" id="UP000249061"/>
    </source>
</evidence>
<name>A0A2W5SZF8_9BACT</name>
<organism evidence="1 2">
    <name type="scientific">Archangium gephyra</name>
    <dbReference type="NCBI Taxonomy" id="48"/>
    <lineage>
        <taxon>Bacteria</taxon>
        <taxon>Pseudomonadati</taxon>
        <taxon>Myxococcota</taxon>
        <taxon>Myxococcia</taxon>
        <taxon>Myxococcales</taxon>
        <taxon>Cystobacterineae</taxon>
        <taxon>Archangiaceae</taxon>
        <taxon>Archangium</taxon>
    </lineage>
</organism>
<dbReference type="Proteomes" id="UP000249061">
    <property type="component" value="Unassembled WGS sequence"/>
</dbReference>
<proteinExistence type="predicted"/>
<evidence type="ECO:0000313" key="1">
    <source>
        <dbReference type="EMBL" id="PZR08859.1"/>
    </source>
</evidence>
<comment type="caution">
    <text evidence="1">The sequence shown here is derived from an EMBL/GenBank/DDBJ whole genome shotgun (WGS) entry which is preliminary data.</text>
</comment>